<dbReference type="InterPro" id="IPR010260">
    <property type="entry name" value="AlpA"/>
</dbReference>
<organism evidence="1 3">
    <name type="scientific">Pelagerythrobacter aerophilus</name>
    <dbReference type="NCBI Taxonomy" id="2306995"/>
    <lineage>
        <taxon>Bacteria</taxon>
        <taxon>Pseudomonadati</taxon>
        <taxon>Pseudomonadota</taxon>
        <taxon>Alphaproteobacteria</taxon>
        <taxon>Sphingomonadales</taxon>
        <taxon>Erythrobacteraceae</taxon>
        <taxon>Pelagerythrobacter</taxon>
    </lineage>
</organism>
<dbReference type="EMBL" id="QXFK01000019">
    <property type="protein sequence ID" value="RIV76017.1"/>
    <property type="molecule type" value="Genomic_DNA"/>
</dbReference>
<dbReference type="PANTHER" id="PTHR36154">
    <property type="entry name" value="DNA-BINDING TRANSCRIPTIONAL ACTIVATOR ALPA"/>
    <property type="match status" value="1"/>
</dbReference>
<accession>A0A418NF55</accession>
<gene>
    <name evidence="2" type="ORF">D2V04_01725</name>
    <name evidence="1" type="ORF">D2V04_17400</name>
</gene>
<dbReference type="Proteomes" id="UP000285092">
    <property type="component" value="Unassembled WGS sequence"/>
</dbReference>
<dbReference type="EMBL" id="QXFK01000008">
    <property type="protein sequence ID" value="RIV80727.1"/>
    <property type="molecule type" value="Genomic_DNA"/>
</dbReference>
<sequence>MSSPDKILRLREVLDRTGLSRSTLYRKIAEGTFPSQVKIGARSAGWYLADLDRWFADPMGYRSEEPDPEPSWDEEEEIGVDAVMPGAAILLLPVVLPIALQVGTHNDGPAHPI</sequence>
<dbReference type="OrthoDB" id="1525365at2"/>
<dbReference type="Pfam" id="PF05930">
    <property type="entry name" value="Phage_AlpA"/>
    <property type="match status" value="1"/>
</dbReference>
<dbReference type="Gene3D" id="1.10.238.160">
    <property type="match status" value="1"/>
</dbReference>
<evidence type="ECO:0000313" key="2">
    <source>
        <dbReference type="EMBL" id="RIV80727.1"/>
    </source>
</evidence>
<evidence type="ECO:0000313" key="3">
    <source>
        <dbReference type="Proteomes" id="UP000285092"/>
    </source>
</evidence>
<dbReference type="InterPro" id="IPR052931">
    <property type="entry name" value="Prophage_regulatory_activator"/>
</dbReference>
<comment type="caution">
    <text evidence="1">The sequence shown here is derived from an EMBL/GenBank/DDBJ whole genome shotgun (WGS) entry which is preliminary data.</text>
</comment>
<name>A0A418NF55_9SPHN</name>
<keyword evidence="3" id="KW-1185">Reference proteome</keyword>
<proteinExistence type="predicted"/>
<reference evidence="1 3" key="1">
    <citation type="submission" date="2018-08" db="EMBL/GenBank/DDBJ databases">
        <title>Altererythrobacter sp.Ery1 and Ery12, the genome sequencing of novel strains in genus Alterythrobacter.</title>
        <authorList>
            <person name="Cheng H."/>
            <person name="Wu Y.-H."/>
            <person name="Fang C."/>
            <person name="Xu X.-W."/>
        </authorList>
    </citation>
    <scope>NUCLEOTIDE SEQUENCE [LARGE SCALE GENOMIC DNA]</scope>
    <source>
        <strain evidence="1 3">Ery1</strain>
    </source>
</reference>
<evidence type="ECO:0000313" key="1">
    <source>
        <dbReference type="EMBL" id="RIV76017.1"/>
    </source>
</evidence>
<dbReference type="PANTHER" id="PTHR36154:SF1">
    <property type="entry name" value="DNA-BINDING TRANSCRIPTIONAL ACTIVATOR ALPA"/>
    <property type="match status" value="1"/>
</dbReference>
<protein>
    <submittedName>
        <fullName evidence="1">AlpA family transcriptional regulator</fullName>
    </submittedName>
</protein>
<dbReference type="AlphaFoldDB" id="A0A418NF55"/>
<dbReference type="RefSeq" id="WP_119511636.1">
    <property type="nucleotide sequence ID" value="NZ_QXFK01000008.1"/>
</dbReference>